<gene>
    <name evidence="1" type="ORF">METZ01_LOCUS430127</name>
</gene>
<protein>
    <submittedName>
        <fullName evidence="1">Uncharacterized protein</fullName>
    </submittedName>
</protein>
<accession>A0A382Y205</accession>
<name>A0A382Y205_9ZZZZ</name>
<organism evidence="1">
    <name type="scientific">marine metagenome</name>
    <dbReference type="NCBI Taxonomy" id="408172"/>
    <lineage>
        <taxon>unclassified sequences</taxon>
        <taxon>metagenomes</taxon>
        <taxon>ecological metagenomes</taxon>
    </lineage>
</organism>
<dbReference type="SUPFAM" id="SSF89733">
    <property type="entry name" value="L-sulfolactate dehydrogenase-like"/>
    <property type="match status" value="1"/>
</dbReference>
<dbReference type="EMBL" id="UINC01172276">
    <property type="protein sequence ID" value="SVD77273.1"/>
    <property type="molecule type" value="Genomic_DNA"/>
</dbReference>
<reference evidence="1" key="1">
    <citation type="submission" date="2018-05" db="EMBL/GenBank/DDBJ databases">
        <authorList>
            <person name="Lanie J.A."/>
            <person name="Ng W.-L."/>
            <person name="Kazmierczak K.M."/>
            <person name="Andrzejewski T.M."/>
            <person name="Davidsen T.M."/>
            <person name="Wayne K.J."/>
            <person name="Tettelin H."/>
            <person name="Glass J.I."/>
            <person name="Rusch D."/>
            <person name="Podicherti R."/>
            <person name="Tsui H.-C.T."/>
            <person name="Winkler M.E."/>
        </authorList>
    </citation>
    <scope>NUCLEOTIDE SEQUENCE</scope>
</reference>
<dbReference type="AlphaFoldDB" id="A0A382Y205"/>
<sequence length="42" mass="4703">MPGEIESTMKKKRMVDGIFVEEETWGQILASAKQYGAEVGEE</sequence>
<dbReference type="InterPro" id="IPR036111">
    <property type="entry name" value="Mal/L-sulfo/L-lacto_DH-like_sf"/>
</dbReference>
<proteinExistence type="predicted"/>
<evidence type="ECO:0000313" key="1">
    <source>
        <dbReference type="EMBL" id="SVD77273.1"/>
    </source>
</evidence>
<dbReference type="GO" id="GO:0016491">
    <property type="term" value="F:oxidoreductase activity"/>
    <property type="evidence" value="ECO:0007669"/>
    <property type="project" value="InterPro"/>
</dbReference>